<dbReference type="InterPro" id="IPR016181">
    <property type="entry name" value="Acyl_CoA_acyltransferase"/>
</dbReference>
<gene>
    <name evidence="1" type="ORF">SAMN05421806_11730</name>
</gene>
<sequence>MSDITVTTLAERPHLKGAMDEMPETWHEFVRHDLVGWSHYPRIADELPEFTLVATDGDGAVVAKAMSVPFALDVPGRGELPDGGWAKVLQWAFSDLKYGRKPDTVSAIEISVADGQQGRGLSYTMLGAMRDNARARGFSEVVAPVRPNAKHLEPRTPIEEYAFRVREEDGLPADPWLRVHVRAGGAIEKVAPVSMCVNGTLAQWRSWTGEPFDRDGEVEIPGALVPVHCVPARDYAVYVEPNVWVRHAL</sequence>
<evidence type="ECO:0008006" key="3">
    <source>
        <dbReference type="Google" id="ProtNLM"/>
    </source>
</evidence>
<dbReference type="SUPFAM" id="SSF55729">
    <property type="entry name" value="Acyl-CoA N-acyltransferases (Nat)"/>
    <property type="match status" value="1"/>
</dbReference>
<dbReference type="STRING" id="417292.SAMN05421806_11730"/>
<keyword evidence="2" id="KW-1185">Reference proteome</keyword>
<proteinExistence type="predicted"/>
<accession>A0A1G9GUX3</accession>
<evidence type="ECO:0000313" key="2">
    <source>
        <dbReference type="Proteomes" id="UP000199155"/>
    </source>
</evidence>
<dbReference type="AlphaFoldDB" id="A0A1G9GUX3"/>
<evidence type="ECO:0000313" key="1">
    <source>
        <dbReference type="EMBL" id="SDL04479.1"/>
    </source>
</evidence>
<name>A0A1G9GUX3_9ACTN</name>
<dbReference type="OrthoDB" id="342444at2"/>
<dbReference type="EMBL" id="FNFF01000017">
    <property type="protein sequence ID" value="SDL04479.1"/>
    <property type="molecule type" value="Genomic_DNA"/>
</dbReference>
<reference evidence="1 2" key="1">
    <citation type="submission" date="2016-10" db="EMBL/GenBank/DDBJ databases">
        <authorList>
            <person name="de Groot N.N."/>
        </authorList>
    </citation>
    <scope>NUCLEOTIDE SEQUENCE [LARGE SCALE GENOMIC DNA]</scope>
    <source>
        <strain evidence="1 2">CGMCC 4.5727</strain>
    </source>
</reference>
<dbReference type="Proteomes" id="UP000199155">
    <property type="component" value="Unassembled WGS sequence"/>
</dbReference>
<organism evidence="1 2">
    <name type="scientific">Streptomyces indicus</name>
    <dbReference type="NCBI Taxonomy" id="417292"/>
    <lineage>
        <taxon>Bacteria</taxon>
        <taxon>Bacillati</taxon>
        <taxon>Actinomycetota</taxon>
        <taxon>Actinomycetes</taxon>
        <taxon>Kitasatosporales</taxon>
        <taxon>Streptomycetaceae</taxon>
        <taxon>Streptomyces</taxon>
    </lineage>
</organism>
<dbReference type="Gene3D" id="3.40.630.30">
    <property type="match status" value="1"/>
</dbReference>
<dbReference type="RefSeq" id="WP_093615939.1">
    <property type="nucleotide sequence ID" value="NZ_FNFF01000017.1"/>
</dbReference>
<protein>
    <recommendedName>
        <fullName evidence="3">N-acetyltransferase</fullName>
    </recommendedName>
</protein>